<accession>A0A3N8S2H7</accession>
<comment type="caution">
    <text evidence="1">The sequence shown here is derived from an EMBL/GenBank/DDBJ whole genome shotgun (WGS) entry which is preliminary data.</text>
</comment>
<reference evidence="1 2" key="1">
    <citation type="submission" date="2018-08" db="EMBL/GenBank/DDBJ databases">
        <title>Comparative analysis of Burkholderia isolates from Puerto Rico.</title>
        <authorList>
            <person name="Hall C."/>
            <person name="Sahl J."/>
            <person name="Wagner D."/>
        </authorList>
    </citation>
    <scope>NUCLEOTIDE SEQUENCE [LARGE SCALE GENOMIC DNA]</scope>
    <source>
        <strain evidence="1 2">Bp9001</strain>
    </source>
</reference>
<sequence length="159" mass="17906">MPKLCIPRLGADLVLASDWSFRLFNEYRNTTLQQAIGLTNPFGGLIHDFWGATPAERFAALEKSQWREADGSLSTVKERKERNFNGELQHPVTIPAGALLTVDRIFIRKGAADYDSVTFWLKASKVPVAINGRQVKKSVRFWAKLDDVNAIEFEEPTKA</sequence>
<name>A0A3N8S2H7_9BURK</name>
<evidence type="ECO:0000313" key="2">
    <source>
        <dbReference type="Proteomes" id="UP000269271"/>
    </source>
</evidence>
<organism evidence="1 2">
    <name type="scientific">Burkholderia contaminans</name>
    <dbReference type="NCBI Taxonomy" id="488447"/>
    <lineage>
        <taxon>Bacteria</taxon>
        <taxon>Pseudomonadati</taxon>
        <taxon>Pseudomonadota</taxon>
        <taxon>Betaproteobacteria</taxon>
        <taxon>Burkholderiales</taxon>
        <taxon>Burkholderiaceae</taxon>
        <taxon>Burkholderia</taxon>
        <taxon>Burkholderia cepacia complex</taxon>
    </lineage>
</organism>
<gene>
    <name evidence="1" type="ORF">DF037_20740</name>
</gene>
<dbReference type="EMBL" id="QTQX01000013">
    <property type="protein sequence ID" value="RQT26119.1"/>
    <property type="molecule type" value="Genomic_DNA"/>
</dbReference>
<dbReference type="AlphaFoldDB" id="A0A3N8S2H7"/>
<dbReference type="RefSeq" id="WP_148095548.1">
    <property type="nucleotide sequence ID" value="NZ_QTQX01000013.1"/>
</dbReference>
<protein>
    <submittedName>
        <fullName evidence="1">Uncharacterized protein</fullName>
    </submittedName>
</protein>
<dbReference type="Proteomes" id="UP000269271">
    <property type="component" value="Unassembled WGS sequence"/>
</dbReference>
<proteinExistence type="predicted"/>
<evidence type="ECO:0000313" key="1">
    <source>
        <dbReference type="EMBL" id="RQT26119.1"/>
    </source>
</evidence>